<dbReference type="AlphaFoldDB" id="A0A1M7AID7"/>
<sequence>MTDRDRLGYSRTSMATVMARDPQRWPRPAAMLRRGRVWVLLWDADEIDAVAPPATAPQRRGARATVSDSDGLLTCLECGRRYRSLGRHLHAAHQLTAAEYRARHGLPATAALRADGDRERSAQYWRQRLAVDPTAVDHLAPWNGPEHLDAIRGKAIEVHSETRELEIVRAHRAPGQRYAVQAMLARRRARLDDLARAAGFSDFAAAIEATRDLPATKAARRIGCGASTVRRHRQREGG</sequence>
<accession>A0A1M7AID7</accession>
<evidence type="ECO:0000313" key="2">
    <source>
        <dbReference type="EMBL" id="SHL42510.1"/>
    </source>
</evidence>
<dbReference type="Pfam" id="PF05443">
    <property type="entry name" value="ROS_MUCR"/>
    <property type="match status" value="1"/>
</dbReference>
<dbReference type="RefSeq" id="WP_073460268.1">
    <property type="nucleotide sequence ID" value="NZ_FRAP01000028.1"/>
</dbReference>
<dbReference type="GO" id="GO:0006355">
    <property type="term" value="P:regulation of DNA-templated transcription"/>
    <property type="evidence" value="ECO:0007669"/>
    <property type="project" value="InterPro"/>
</dbReference>
<proteinExistence type="inferred from homology"/>
<dbReference type="EMBL" id="FRAP01000028">
    <property type="protein sequence ID" value="SHL42510.1"/>
    <property type="molecule type" value="Genomic_DNA"/>
</dbReference>
<reference evidence="2 3" key="1">
    <citation type="submission" date="2016-11" db="EMBL/GenBank/DDBJ databases">
        <authorList>
            <person name="Jaros S."/>
            <person name="Januszkiewicz K."/>
            <person name="Wedrychowicz H."/>
        </authorList>
    </citation>
    <scope>NUCLEOTIDE SEQUENCE [LARGE SCALE GENOMIC DNA]</scope>
    <source>
        <strain evidence="2 3">DSM 43832</strain>
    </source>
</reference>
<dbReference type="Gene3D" id="1.10.10.1550">
    <property type="entry name" value="ROS/MUCR transcriptional regulator protein"/>
    <property type="match status" value="1"/>
</dbReference>
<keyword evidence="3" id="KW-1185">Reference proteome</keyword>
<evidence type="ECO:0000256" key="1">
    <source>
        <dbReference type="ARBA" id="ARBA00007031"/>
    </source>
</evidence>
<dbReference type="GO" id="GO:0008270">
    <property type="term" value="F:zinc ion binding"/>
    <property type="evidence" value="ECO:0007669"/>
    <property type="project" value="InterPro"/>
</dbReference>
<protein>
    <submittedName>
        <fullName evidence="2">ROS/MUCR transcriptional regulator protein</fullName>
    </submittedName>
</protein>
<dbReference type="Proteomes" id="UP000184363">
    <property type="component" value="Unassembled WGS sequence"/>
</dbReference>
<comment type="similarity">
    <text evidence="1">Belongs to the ros/MucR family.</text>
</comment>
<dbReference type="GO" id="GO:0003677">
    <property type="term" value="F:DNA binding"/>
    <property type="evidence" value="ECO:0007669"/>
    <property type="project" value="InterPro"/>
</dbReference>
<dbReference type="InterPro" id="IPR008807">
    <property type="entry name" value="ROS_MUCR"/>
</dbReference>
<name>A0A1M7AID7_PSETH</name>
<evidence type="ECO:0000313" key="3">
    <source>
        <dbReference type="Proteomes" id="UP000184363"/>
    </source>
</evidence>
<gene>
    <name evidence="2" type="ORF">SAMN05443637_12826</name>
</gene>
<dbReference type="InterPro" id="IPR041920">
    <property type="entry name" value="ROS/MUCR_sf"/>
</dbReference>
<organism evidence="2 3">
    <name type="scientific">Pseudonocardia thermophila</name>
    <dbReference type="NCBI Taxonomy" id="1848"/>
    <lineage>
        <taxon>Bacteria</taxon>
        <taxon>Bacillati</taxon>
        <taxon>Actinomycetota</taxon>
        <taxon>Actinomycetes</taxon>
        <taxon>Pseudonocardiales</taxon>
        <taxon>Pseudonocardiaceae</taxon>
        <taxon>Pseudonocardia</taxon>
    </lineage>
</organism>